<reference evidence="1 2" key="1">
    <citation type="submission" date="2017-09" db="EMBL/GenBank/DDBJ databases">
        <title>WGS assembly of Aquilegia coerulea Goldsmith.</title>
        <authorList>
            <person name="Hodges S."/>
            <person name="Kramer E."/>
            <person name="Nordborg M."/>
            <person name="Tomkins J."/>
            <person name="Borevitz J."/>
            <person name="Derieg N."/>
            <person name="Yan J."/>
            <person name="Mihaltcheva S."/>
            <person name="Hayes R.D."/>
            <person name="Rokhsar D."/>
        </authorList>
    </citation>
    <scope>NUCLEOTIDE SEQUENCE [LARGE SCALE GENOMIC DNA]</scope>
    <source>
        <strain evidence="2">cv. Goldsmith</strain>
    </source>
</reference>
<protein>
    <submittedName>
        <fullName evidence="1">Uncharacterized protein</fullName>
    </submittedName>
</protein>
<dbReference type="Proteomes" id="UP000230069">
    <property type="component" value="Unassembled WGS sequence"/>
</dbReference>
<evidence type="ECO:0000313" key="2">
    <source>
        <dbReference type="Proteomes" id="UP000230069"/>
    </source>
</evidence>
<name>A0A2G5DZT3_AQUCA</name>
<keyword evidence="2" id="KW-1185">Reference proteome</keyword>
<proteinExistence type="predicted"/>
<dbReference type="InParanoid" id="A0A2G5DZT3"/>
<accession>A0A2G5DZT3</accession>
<organism evidence="1 2">
    <name type="scientific">Aquilegia coerulea</name>
    <name type="common">Rocky mountain columbine</name>
    <dbReference type="NCBI Taxonomy" id="218851"/>
    <lineage>
        <taxon>Eukaryota</taxon>
        <taxon>Viridiplantae</taxon>
        <taxon>Streptophyta</taxon>
        <taxon>Embryophyta</taxon>
        <taxon>Tracheophyta</taxon>
        <taxon>Spermatophyta</taxon>
        <taxon>Magnoliopsida</taxon>
        <taxon>Ranunculales</taxon>
        <taxon>Ranunculaceae</taxon>
        <taxon>Thalictroideae</taxon>
        <taxon>Aquilegia</taxon>
    </lineage>
</organism>
<gene>
    <name evidence="1" type="ORF">AQUCO_01300009v1</name>
</gene>
<dbReference type="AlphaFoldDB" id="A0A2G5DZT3"/>
<sequence>MSSSESIIVDCMKVRSQRQASCKLMSGYRWRERCNVMLMIKWVLVKLPALGSDGLVSEYLFYALAMVMLRFEKGRGLLEVPII</sequence>
<evidence type="ECO:0000313" key="1">
    <source>
        <dbReference type="EMBL" id="PIA48777.1"/>
    </source>
</evidence>
<dbReference type="EMBL" id="KZ305030">
    <property type="protein sequence ID" value="PIA48777.1"/>
    <property type="molecule type" value="Genomic_DNA"/>
</dbReference>